<accession>A0A7S8EA14</accession>
<proteinExistence type="predicted"/>
<dbReference type="SUPFAM" id="SSF46689">
    <property type="entry name" value="Homeodomain-like"/>
    <property type="match status" value="1"/>
</dbReference>
<dbReference type="Gene3D" id="1.10.10.60">
    <property type="entry name" value="Homeodomain-like"/>
    <property type="match status" value="1"/>
</dbReference>
<dbReference type="InterPro" id="IPR051354">
    <property type="entry name" value="Transposase_27_IS1"/>
</dbReference>
<reference evidence="1 2" key="1">
    <citation type="submission" date="2020-02" db="EMBL/GenBank/DDBJ databases">
        <authorList>
            <person name="Zheng R.K."/>
            <person name="Sun C.M."/>
        </authorList>
    </citation>
    <scope>NUCLEOTIDE SEQUENCE [LARGE SCALE GENOMIC DNA]</scope>
    <source>
        <strain evidence="2">rifampicinis</strain>
    </source>
</reference>
<name>A0A7S8EA14_9CHLR</name>
<dbReference type="Pfam" id="PF13384">
    <property type="entry name" value="HTH_23"/>
    <property type="match status" value="1"/>
</dbReference>
<dbReference type="EMBL" id="CP062983">
    <property type="protein sequence ID" value="QPC83140.1"/>
    <property type="molecule type" value="Genomic_DNA"/>
</dbReference>
<dbReference type="AlphaFoldDB" id="A0A7S8EA14"/>
<dbReference type="PANTHER" id="PTHR33293">
    <property type="entry name" value="INSERTION ELEMENT IS1 1 PROTEIN INSB-RELATED"/>
    <property type="match status" value="1"/>
</dbReference>
<dbReference type="PANTHER" id="PTHR33293:SF2">
    <property type="entry name" value="TRANSPOSASE"/>
    <property type="match status" value="1"/>
</dbReference>
<sequence>MNECPYCHDTENQVKAGMTGAGSQRYKCKPCNRRYTPEPQQMYSDEMRQQAVKWYADGAGYRQIARHLGVDHVTIMNWVKAHSDQLPQAPVPDETPLHIVEMDELFTFVEKKKTEST</sequence>
<gene>
    <name evidence="1" type="ORF">G4Y79_01835</name>
</gene>
<evidence type="ECO:0000313" key="1">
    <source>
        <dbReference type="EMBL" id="QPC83140.1"/>
    </source>
</evidence>
<dbReference type="Proteomes" id="UP000594468">
    <property type="component" value="Chromosome"/>
</dbReference>
<organism evidence="1 2">
    <name type="scientific">Phototrophicus methaneseepsis</name>
    <dbReference type="NCBI Taxonomy" id="2710758"/>
    <lineage>
        <taxon>Bacteria</taxon>
        <taxon>Bacillati</taxon>
        <taxon>Chloroflexota</taxon>
        <taxon>Candidatus Thermofontia</taxon>
        <taxon>Phototrophicales</taxon>
        <taxon>Phototrophicaceae</taxon>
        <taxon>Phototrophicus</taxon>
    </lineage>
</organism>
<dbReference type="KEGG" id="pmet:G4Y79_01835"/>
<dbReference type="InterPro" id="IPR009057">
    <property type="entry name" value="Homeodomain-like_sf"/>
</dbReference>
<keyword evidence="2" id="KW-1185">Reference proteome</keyword>
<dbReference type="RefSeq" id="WP_195171209.1">
    <property type="nucleotide sequence ID" value="NZ_CP062983.1"/>
</dbReference>
<protein>
    <submittedName>
        <fullName evidence="1">IS1 family transposase</fullName>
    </submittedName>
</protein>
<evidence type="ECO:0000313" key="2">
    <source>
        <dbReference type="Proteomes" id="UP000594468"/>
    </source>
</evidence>